<evidence type="ECO:0000313" key="2">
    <source>
        <dbReference type="EMBL" id="EDW34457.1"/>
    </source>
</evidence>
<dbReference type="HOGENOM" id="CLU_2640731_0_0_1"/>
<evidence type="ECO:0000313" key="3">
    <source>
        <dbReference type="Proteomes" id="UP000008744"/>
    </source>
</evidence>
<protein>
    <submittedName>
        <fullName evidence="2">GL22266</fullName>
    </submittedName>
</protein>
<dbReference type="EMBL" id="CH479182">
    <property type="protein sequence ID" value="EDW34457.1"/>
    <property type="molecule type" value="Genomic_DNA"/>
</dbReference>
<keyword evidence="1" id="KW-0732">Signal</keyword>
<dbReference type="Proteomes" id="UP000008744">
    <property type="component" value="Unassembled WGS sequence"/>
</dbReference>
<gene>
    <name evidence="2" type="primary">Dper\GL22266</name>
    <name evidence="2" type="ORF">Dper_GL22266</name>
</gene>
<evidence type="ECO:0000256" key="1">
    <source>
        <dbReference type="SAM" id="SignalP"/>
    </source>
</evidence>
<accession>B4GFS2</accession>
<feature type="signal peptide" evidence="1">
    <location>
        <begin position="1"/>
        <end position="28"/>
    </location>
</feature>
<feature type="chain" id="PRO_5002806414" evidence="1">
    <location>
        <begin position="29"/>
        <end position="77"/>
    </location>
</feature>
<organism evidence="3">
    <name type="scientific">Drosophila persimilis</name>
    <name type="common">Fruit fly</name>
    <dbReference type="NCBI Taxonomy" id="7234"/>
    <lineage>
        <taxon>Eukaryota</taxon>
        <taxon>Metazoa</taxon>
        <taxon>Ecdysozoa</taxon>
        <taxon>Arthropoda</taxon>
        <taxon>Hexapoda</taxon>
        <taxon>Insecta</taxon>
        <taxon>Pterygota</taxon>
        <taxon>Neoptera</taxon>
        <taxon>Endopterygota</taxon>
        <taxon>Diptera</taxon>
        <taxon>Brachycera</taxon>
        <taxon>Muscomorpha</taxon>
        <taxon>Ephydroidea</taxon>
        <taxon>Drosophilidae</taxon>
        <taxon>Drosophila</taxon>
        <taxon>Sophophora</taxon>
    </lineage>
</organism>
<sequence>MFHSLIVYRYFINIVLLILATLHCHVTAVVAPAPYIPAPLICLQLKLELGLWMGRRHGTSFQWCRKKQQQQRFSKGI</sequence>
<name>B4GFS2_DROPE</name>
<reference evidence="2 3" key="1">
    <citation type="journal article" date="2007" name="Nature">
        <title>Evolution of genes and genomes on the Drosophila phylogeny.</title>
        <authorList>
            <consortium name="Drosophila 12 Genomes Consortium"/>
            <person name="Clark A.G."/>
            <person name="Eisen M.B."/>
            <person name="Smith D.R."/>
            <person name="Bergman C.M."/>
            <person name="Oliver B."/>
            <person name="Markow T.A."/>
            <person name="Kaufman T.C."/>
            <person name="Kellis M."/>
            <person name="Gelbart W."/>
            <person name="Iyer V.N."/>
            <person name="Pollard D.A."/>
            <person name="Sackton T.B."/>
            <person name="Larracuente A.M."/>
            <person name="Singh N.D."/>
            <person name="Abad J.P."/>
            <person name="Abt D.N."/>
            <person name="Adryan B."/>
            <person name="Aguade M."/>
            <person name="Akashi H."/>
            <person name="Anderson W.W."/>
            <person name="Aquadro C.F."/>
            <person name="Ardell D.H."/>
            <person name="Arguello R."/>
            <person name="Artieri C.G."/>
            <person name="Barbash D.A."/>
            <person name="Barker D."/>
            <person name="Barsanti P."/>
            <person name="Batterham P."/>
            <person name="Batzoglou S."/>
            <person name="Begun D."/>
            <person name="Bhutkar A."/>
            <person name="Blanco E."/>
            <person name="Bosak S.A."/>
            <person name="Bradley R.K."/>
            <person name="Brand A.D."/>
            <person name="Brent M.R."/>
            <person name="Brooks A.N."/>
            <person name="Brown R.H."/>
            <person name="Butlin R.K."/>
            <person name="Caggese C."/>
            <person name="Calvi B.R."/>
            <person name="Bernardo de Carvalho A."/>
            <person name="Caspi A."/>
            <person name="Castrezana S."/>
            <person name="Celniker S.E."/>
            <person name="Chang J.L."/>
            <person name="Chapple C."/>
            <person name="Chatterji S."/>
            <person name="Chinwalla A."/>
            <person name="Civetta A."/>
            <person name="Clifton S.W."/>
            <person name="Comeron J.M."/>
            <person name="Costello J.C."/>
            <person name="Coyne J.A."/>
            <person name="Daub J."/>
            <person name="David R.G."/>
            <person name="Delcher A.L."/>
            <person name="Delehaunty K."/>
            <person name="Do C.B."/>
            <person name="Ebling H."/>
            <person name="Edwards K."/>
            <person name="Eickbush T."/>
            <person name="Evans J.D."/>
            <person name="Filipski A."/>
            <person name="Findeiss S."/>
            <person name="Freyhult E."/>
            <person name="Fulton L."/>
            <person name="Fulton R."/>
            <person name="Garcia A.C."/>
            <person name="Gardiner A."/>
            <person name="Garfield D.A."/>
            <person name="Garvin B.E."/>
            <person name="Gibson G."/>
            <person name="Gilbert D."/>
            <person name="Gnerre S."/>
            <person name="Godfrey J."/>
            <person name="Good R."/>
            <person name="Gotea V."/>
            <person name="Gravely B."/>
            <person name="Greenberg A.J."/>
            <person name="Griffiths-Jones S."/>
            <person name="Gross S."/>
            <person name="Guigo R."/>
            <person name="Gustafson E.A."/>
            <person name="Haerty W."/>
            <person name="Hahn M.W."/>
            <person name="Halligan D.L."/>
            <person name="Halpern A.L."/>
            <person name="Halter G.M."/>
            <person name="Han M.V."/>
            <person name="Heger A."/>
            <person name="Hillier L."/>
            <person name="Hinrichs A.S."/>
            <person name="Holmes I."/>
            <person name="Hoskins R.A."/>
            <person name="Hubisz M.J."/>
            <person name="Hultmark D."/>
            <person name="Huntley M.A."/>
            <person name="Jaffe D.B."/>
            <person name="Jagadeeshan S."/>
            <person name="Jeck W.R."/>
            <person name="Johnson J."/>
            <person name="Jones C.D."/>
            <person name="Jordan W.C."/>
            <person name="Karpen G.H."/>
            <person name="Kataoka E."/>
            <person name="Keightley P.D."/>
            <person name="Kheradpour P."/>
            <person name="Kirkness E.F."/>
            <person name="Koerich L.B."/>
            <person name="Kristiansen K."/>
            <person name="Kudrna D."/>
            <person name="Kulathinal R.J."/>
            <person name="Kumar S."/>
            <person name="Kwok R."/>
            <person name="Lander E."/>
            <person name="Langley C.H."/>
            <person name="Lapoint R."/>
            <person name="Lazzaro B.P."/>
            <person name="Lee S.J."/>
            <person name="Levesque L."/>
            <person name="Li R."/>
            <person name="Lin C.F."/>
            <person name="Lin M.F."/>
            <person name="Lindblad-Toh K."/>
            <person name="Llopart A."/>
            <person name="Long M."/>
            <person name="Low L."/>
            <person name="Lozovsky E."/>
            <person name="Lu J."/>
            <person name="Luo M."/>
            <person name="Machado C.A."/>
            <person name="Makalowski W."/>
            <person name="Marzo M."/>
            <person name="Matsuda M."/>
            <person name="Matzkin L."/>
            <person name="McAllister B."/>
            <person name="McBride C.S."/>
            <person name="McKernan B."/>
            <person name="McKernan K."/>
            <person name="Mendez-Lago M."/>
            <person name="Minx P."/>
            <person name="Mollenhauer M.U."/>
            <person name="Montooth K."/>
            <person name="Mount S.M."/>
            <person name="Mu X."/>
            <person name="Myers E."/>
            <person name="Negre B."/>
            <person name="Newfeld S."/>
            <person name="Nielsen R."/>
            <person name="Noor M.A."/>
            <person name="O'Grady P."/>
            <person name="Pachter L."/>
            <person name="Papaceit M."/>
            <person name="Parisi M.J."/>
            <person name="Parisi M."/>
            <person name="Parts L."/>
            <person name="Pedersen J.S."/>
            <person name="Pesole G."/>
            <person name="Phillippy A.M."/>
            <person name="Ponting C.P."/>
            <person name="Pop M."/>
            <person name="Porcelli D."/>
            <person name="Powell J.R."/>
            <person name="Prohaska S."/>
            <person name="Pruitt K."/>
            <person name="Puig M."/>
            <person name="Quesneville H."/>
            <person name="Ram K.R."/>
            <person name="Rand D."/>
            <person name="Rasmussen M.D."/>
            <person name="Reed L.K."/>
            <person name="Reenan R."/>
            <person name="Reily A."/>
            <person name="Remington K.A."/>
            <person name="Rieger T.T."/>
            <person name="Ritchie M.G."/>
            <person name="Robin C."/>
            <person name="Rogers Y.H."/>
            <person name="Rohde C."/>
            <person name="Rozas J."/>
            <person name="Rubenfield M.J."/>
            <person name="Ruiz A."/>
            <person name="Russo S."/>
            <person name="Salzberg S.L."/>
            <person name="Sanchez-Gracia A."/>
            <person name="Saranga D.J."/>
            <person name="Sato H."/>
            <person name="Schaeffer S.W."/>
            <person name="Schatz M.C."/>
            <person name="Schlenke T."/>
            <person name="Schwartz R."/>
            <person name="Segarra C."/>
            <person name="Singh R.S."/>
            <person name="Sirot L."/>
            <person name="Sirota M."/>
            <person name="Sisneros N.B."/>
            <person name="Smith C.D."/>
            <person name="Smith T.F."/>
            <person name="Spieth J."/>
            <person name="Stage D.E."/>
            <person name="Stark A."/>
            <person name="Stephan W."/>
            <person name="Strausberg R.L."/>
            <person name="Strempel S."/>
            <person name="Sturgill D."/>
            <person name="Sutton G."/>
            <person name="Sutton G.G."/>
            <person name="Tao W."/>
            <person name="Teichmann S."/>
            <person name="Tobari Y.N."/>
            <person name="Tomimura Y."/>
            <person name="Tsolas J.M."/>
            <person name="Valente V.L."/>
            <person name="Venter E."/>
            <person name="Venter J.C."/>
            <person name="Vicario S."/>
            <person name="Vieira F.G."/>
            <person name="Vilella A.J."/>
            <person name="Villasante A."/>
            <person name="Walenz B."/>
            <person name="Wang J."/>
            <person name="Wasserman M."/>
            <person name="Watts T."/>
            <person name="Wilson D."/>
            <person name="Wilson R.K."/>
            <person name="Wing R.A."/>
            <person name="Wolfner M.F."/>
            <person name="Wong A."/>
            <person name="Wong G.K."/>
            <person name="Wu C.I."/>
            <person name="Wu G."/>
            <person name="Yamamoto D."/>
            <person name="Yang H.P."/>
            <person name="Yang S.P."/>
            <person name="Yorke J.A."/>
            <person name="Yoshida K."/>
            <person name="Zdobnov E."/>
            <person name="Zhang P."/>
            <person name="Zhang Y."/>
            <person name="Zimin A.V."/>
            <person name="Baldwin J."/>
            <person name="Abdouelleil A."/>
            <person name="Abdulkadir J."/>
            <person name="Abebe A."/>
            <person name="Abera B."/>
            <person name="Abreu J."/>
            <person name="Acer S.C."/>
            <person name="Aftuck L."/>
            <person name="Alexander A."/>
            <person name="An P."/>
            <person name="Anderson E."/>
            <person name="Anderson S."/>
            <person name="Arachi H."/>
            <person name="Azer M."/>
            <person name="Bachantsang P."/>
            <person name="Barry A."/>
            <person name="Bayul T."/>
            <person name="Berlin A."/>
            <person name="Bessette D."/>
            <person name="Bloom T."/>
            <person name="Blye J."/>
            <person name="Boguslavskiy L."/>
            <person name="Bonnet C."/>
            <person name="Boukhgalter B."/>
            <person name="Bourzgui I."/>
            <person name="Brown A."/>
            <person name="Cahill P."/>
            <person name="Channer S."/>
            <person name="Cheshatsang Y."/>
            <person name="Chuda L."/>
            <person name="Citroen M."/>
            <person name="Collymore A."/>
            <person name="Cooke P."/>
            <person name="Costello M."/>
            <person name="D'Aco K."/>
            <person name="Daza R."/>
            <person name="De Haan G."/>
            <person name="DeGray S."/>
            <person name="DeMaso C."/>
            <person name="Dhargay N."/>
            <person name="Dooley K."/>
            <person name="Dooley E."/>
            <person name="Doricent M."/>
            <person name="Dorje P."/>
            <person name="Dorjee K."/>
            <person name="Dupes A."/>
            <person name="Elong R."/>
            <person name="Falk J."/>
            <person name="Farina A."/>
            <person name="Faro S."/>
            <person name="Ferguson D."/>
            <person name="Fisher S."/>
            <person name="Foley C.D."/>
            <person name="Franke A."/>
            <person name="Friedrich D."/>
            <person name="Gadbois L."/>
            <person name="Gearin G."/>
            <person name="Gearin C.R."/>
            <person name="Giannoukos G."/>
            <person name="Goode T."/>
            <person name="Graham J."/>
            <person name="Grandbois E."/>
            <person name="Grewal S."/>
            <person name="Gyaltsen K."/>
            <person name="Hafez N."/>
            <person name="Hagos B."/>
            <person name="Hall J."/>
            <person name="Henson C."/>
            <person name="Hollinger A."/>
            <person name="Honan T."/>
            <person name="Huard M.D."/>
            <person name="Hughes L."/>
            <person name="Hurhula B."/>
            <person name="Husby M.E."/>
            <person name="Kamat A."/>
            <person name="Kanga B."/>
            <person name="Kashin S."/>
            <person name="Khazanovich D."/>
            <person name="Kisner P."/>
            <person name="Lance K."/>
            <person name="Lara M."/>
            <person name="Lee W."/>
            <person name="Lennon N."/>
            <person name="Letendre F."/>
            <person name="LeVine R."/>
            <person name="Lipovsky A."/>
            <person name="Liu X."/>
            <person name="Liu J."/>
            <person name="Liu S."/>
            <person name="Lokyitsang T."/>
            <person name="Lokyitsang Y."/>
            <person name="Lubonja R."/>
            <person name="Lui A."/>
            <person name="MacDonald P."/>
            <person name="Magnisalis V."/>
            <person name="Maru K."/>
            <person name="Matthews C."/>
            <person name="McCusker W."/>
            <person name="McDonough S."/>
            <person name="Mehta T."/>
            <person name="Meldrim J."/>
            <person name="Meneus L."/>
            <person name="Mihai O."/>
            <person name="Mihalev A."/>
            <person name="Mihova T."/>
            <person name="Mittelman R."/>
            <person name="Mlenga V."/>
            <person name="Montmayeur A."/>
            <person name="Mulrain L."/>
            <person name="Navidi A."/>
            <person name="Naylor J."/>
            <person name="Negash T."/>
            <person name="Nguyen T."/>
            <person name="Nguyen N."/>
            <person name="Nicol R."/>
            <person name="Norbu C."/>
            <person name="Norbu N."/>
            <person name="Novod N."/>
            <person name="O'Neill B."/>
            <person name="Osman S."/>
            <person name="Markiewicz E."/>
            <person name="Oyono O.L."/>
            <person name="Patti C."/>
            <person name="Phunkhang P."/>
            <person name="Pierre F."/>
            <person name="Priest M."/>
            <person name="Raghuraman S."/>
            <person name="Rege F."/>
            <person name="Reyes R."/>
            <person name="Rise C."/>
            <person name="Rogov P."/>
            <person name="Ross K."/>
            <person name="Ryan E."/>
            <person name="Settipalli S."/>
            <person name="Shea T."/>
            <person name="Sherpa N."/>
            <person name="Shi L."/>
            <person name="Shih D."/>
            <person name="Sparrow T."/>
            <person name="Spaulding J."/>
            <person name="Stalker J."/>
            <person name="Stange-Thomann N."/>
            <person name="Stavropoulos S."/>
            <person name="Stone C."/>
            <person name="Strader C."/>
            <person name="Tesfaye S."/>
            <person name="Thomson T."/>
            <person name="Thoulutsang Y."/>
            <person name="Thoulutsang D."/>
            <person name="Topham K."/>
            <person name="Topping I."/>
            <person name="Tsamla T."/>
            <person name="Vassiliev H."/>
            <person name="Vo A."/>
            <person name="Wangchuk T."/>
            <person name="Wangdi T."/>
            <person name="Weiand M."/>
            <person name="Wilkinson J."/>
            <person name="Wilson A."/>
            <person name="Yadav S."/>
            <person name="Young G."/>
            <person name="Yu Q."/>
            <person name="Zembek L."/>
            <person name="Zhong D."/>
            <person name="Zimmer A."/>
            <person name="Zwirko Z."/>
            <person name="Jaffe D.B."/>
            <person name="Alvarez P."/>
            <person name="Brockman W."/>
            <person name="Butler J."/>
            <person name="Chin C."/>
            <person name="Gnerre S."/>
            <person name="Grabherr M."/>
            <person name="Kleber M."/>
            <person name="Mauceli E."/>
            <person name="MacCallum I."/>
        </authorList>
    </citation>
    <scope>NUCLEOTIDE SEQUENCE [LARGE SCALE GENOMIC DNA]</scope>
    <source>
        <strain evidence="3">MSH-3 / Tucson 14011-0111.49</strain>
    </source>
</reference>
<keyword evidence="3" id="KW-1185">Reference proteome</keyword>
<dbReference type="AlphaFoldDB" id="B4GFS2"/>
<proteinExistence type="predicted"/>